<feature type="region of interest" description="Disordered" evidence="1">
    <location>
        <begin position="162"/>
        <end position="205"/>
    </location>
</feature>
<dbReference type="Proteomes" id="UP001500416">
    <property type="component" value="Unassembled WGS sequence"/>
</dbReference>
<feature type="compositionally biased region" description="Pro residues" evidence="1">
    <location>
        <begin position="168"/>
        <end position="182"/>
    </location>
</feature>
<reference evidence="2 3" key="1">
    <citation type="journal article" date="2019" name="Int. J. Syst. Evol. Microbiol.">
        <title>The Global Catalogue of Microorganisms (GCM) 10K type strain sequencing project: providing services to taxonomists for standard genome sequencing and annotation.</title>
        <authorList>
            <consortium name="The Broad Institute Genomics Platform"/>
            <consortium name="The Broad Institute Genome Sequencing Center for Infectious Disease"/>
            <person name="Wu L."/>
            <person name="Ma J."/>
        </authorList>
    </citation>
    <scope>NUCLEOTIDE SEQUENCE [LARGE SCALE GENOMIC DNA]</scope>
    <source>
        <strain evidence="2 3">JCM 3380</strain>
    </source>
</reference>
<evidence type="ECO:0000313" key="3">
    <source>
        <dbReference type="Proteomes" id="UP001500416"/>
    </source>
</evidence>
<proteinExistence type="predicted"/>
<accession>A0ABN0UW41</accession>
<organism evidence="2 3">
    <name type="scientific">Saccharothrix mutabilis subsp. mutabilis</name>
    <dbReference type="NCBI Taxonomy" id="66855"/>
    <lineage>
        <taxon>Bacteria</taxon>
        <taxon>Bacillati</taxon>
        <taxon>Actinomycetota</taxon>
        <taxon>Actinomycetes</taxon>
        <taxon>Pseudonocardiales</taxon>
        <taxon>Pseudonocardiaceae</taxon>
        <taxon>Saccharothrix</taxon>
    </lineage>
</organism>
<keyword evidence="3" id="KW-1185">Reference proteome</keyword>
<protein>
    <submittedName>
        <fullName evidence="2">Uncharacterized protein</fullName>
    </submittedName>
</protein>
<dbReference type="EMBL" id="BAAABU010000035">
    <property type="protein sequence ID" value="GAA0263290.1"/>
    <property type="molecule type" value="Genomic_DNA"/>
</dbReference>
<comment type="caution">
    <text evidence="2">The sequence shown here is derived from an EMBL/GenBank/DDBJ whole genome shotgun (WGS) entry which is preliminary data.</text>
</comment>
<evidence type="ECO:0000256" key="1">
    <source>
        <dbReference type="SAM" id="MobiDB-lite"/>
    </source>
</evidence>
<dbReference type="RefSeq" id="WP_343940198.1">
    <property type="nucleotide sequence ID" value="NZ_BAAABU010000035.1"/>
</dbReference>
<name>A0ABN0UW41_9PSEU</name>
<sequence length="205" mass="22225">MSGAVAFVFGLCALSFAAGCVLTAYMLRREPEPETPPAVAPEPPPVELKLDVVWPPEDYATKPIHRNPVLGLPVTERPAEPARPALTLVPDLQPVVDEPEPRPLEVVPEPAAEIEAEPAPEPVVVAVPAQPEPVVVELPEREPVVEVPAQPEPVVVELPEPVAGVPARPEPAEPGRPVPAQLPDPTEFRQRYLRSFEQARKRTSR</sequence>
<evidence type="ECO:0000313" key="2">
    <source>
        <dbReference type="EMBL" id="GAA0263290.1"/>
    </source>
</evidence>
<gene>
    <name evidence="2" type="ORF">GCM10010492_75440</name>
</gene>